<dbReference type="AlphaFoldDB" id="A0A6M5Z4I5"/>
<protein>
    <submittedName>
        <fullName evidence="2">Uncharacterized protein</fullName>
    </submittedName>
</protein>
<name>A0A6M5Z4I5_9BACT</name>
<proteinExistence type="predicted"/>
<evidence type="ECO:0000313" key="2">
    <source>
        <dbReference type="EMBL" id="QJX01340.1"/>
    </source>
</evidence>
<keyword evidence="1" id="KW-1133">Transmembrane helix</keyword>
<organism evidence="2 3">
    <name type="scientific">Frigoriglobus tundricola</name>
    <dbReference type="NCBI Taxonomy" id="2774151"/>
    <lineage>
        <taxon>Bacteria</taxon>
        <taxon>Pseudomonadati</taxon>
        <taxon>Planctomycetota</taxon>
        <taxon>Planctomycetia</taxon>
        <taxon>Gemmatales</taxon>
        <taxon>Gemmataceae</taxon>
        <taxon>Frigoriglobus</taxon>
    </lineage>
</organism>
<keyword evidence="2" id="KW-0614">Plasmid</keyword>
<evidence type="ECO:0000256" key="1">
    <source>
        <dbReference type="SAM" id="Phobius"/>
    </source>
</evidence>
<keyword evidence="1" id="KW-0472">Membrane</keyword>
<dbReference type="KEGG" id="ftj:FTUN_8984"/>
<dbReference type="EMBL" id="CP053453">
    <property type="protein sequence ID" value="QJX01340.1"/>
    <property type="molecule type" value="Genomic_DNA"/>
</dbReference>
<dbReference type="Proteomes" id="UP000503447">
    <property type="component" value="Plasmid pPL17-1"/>
</dbReference>
<evidence type="ECO:0000313" key="3">
    <source>
        <dbReference type="Proteomes" id="UP000503447"/>
    </source>
</evidence>
<keyword evidence="1" id="KW-0812">Transmembrane</keyword>
<sequence>MLNLLRALFPGKVPLVSAATYTGAYLTAAVTAHQSQTHQEFYPIYSVITLAAALHLLVVLLKPNDGPPDPDNQERLLAA</sequence>
<feature type="transmembrane region" description="Helical" evidence="1">
    <location>
        <begin position="42"/>
        <end position="61"/>
    </location>
</feature>
<gene>
    <name evidence="2" type="ORF">FTUN_8984</name>
</gene>
<reference evidence="2 3" key="1">
    <citation type="submission" date="2020-05" db="EMBL/GenBank/DDBJ databases">
        <title>Frigoriglobus tundricola gen. nov., sp. nov., a psychrotolerant cellulolytic planctomycete of the family Gemmataceae with two divergent copies of 16S rRNA gene.</title>
        <authorList>
            <person name="Kulichevskaya I.S."/>
            <person name="Ivanova A.A."/>
            <person name="Naumoff D.G."/>
            <person name="Beletsky A.V."/>
            <person name="Rijpstra W.I.C."/>
            <person name="Sinninghe Damste J.S."/>
            <person name="Mardanov A.V."/>
            <person name="Ravin N.V."/>
            <person name="Dedysh S.N."/>
        </authorList>
    </citation>
    <scope>NUCLEOTIDE SEQUENCE [LARGE SCALE GENOMIC DNA]</scope>
    <source>
        <strain evidence="2 3">PL17</strain>
        <plasmid evidence="3">ppl17-1</plasmid>
    </source>
</reference>
<keyword evidence="3" id="KW-1185">Reference proteome</keyword>
<geneLocation type="plasmid" evidence="3">
    <name>ppl17-1</name>
</geneLocation>
<dbReference type="RefSeq" id="WP_171476303.1">
    <property type="nucleotide sequence ID" value="NZ_CP053453.1"/>
</dbReference>
<accession>A0A6M5Z4I5</accession>